<evidence type="ECO:0000256" key="1">
    <source>
        <dbReference type="SAM" id="MobiDB-lite"/>
    </source>
</evidence>
<accession>A0ABU6XYK5</accession>
<comment type="caution">
    <text evidence="2">The sequence shown here is derived from an EMBL/GenBank/DDBJ whole genome shotgun (WGS) entry which is preliminary data.</text>
</comment>
<protein>
    <submittedName>
        <fullName evidence="2">Uncharacterized protein</fullName>
    </submittedName>
</protein>
<dbReference type="EMBL" id="JASCZI010215955">
    <property type="protein sequence ID" value="MED6202611.1"/>
    <property type="molecule type" value="Genomic_DNA"/>
</dbReference>
<evidence type="ECO:0000313" key="2">
    <source>
        <dbReference type="EMBL" id="MED6202611.1"/>
    </source>
</evidence>
<proteinExistence type="predicted"/>
<evidence type="ECO:0000313" key="3">
    <source>
        <dbReference type="Proteomes" id="UP001341840"/>
    </source>
</evidence>
<reference evidence="2 3" key="1">
    <citation type="journal article" date="2023" name="Plants (Basel)">
        <title>Bridging the Gap: Combining Genomics and Transcriptomics Approaches to Understand Stylosanthes scabra, an Orphan Legume from the Brazilian Caatinga.</title>
        <authorList>
            <person name="Ferreira-Neto J.R.C."/>
            <person name="da Silva M.D."/>
            <person name="Binneck E."/>
            <person name="de Melo N.F."/>
            <person name="da Silva R.H."/>
            <person name="de Melo A.L.T.M."/>
            <person name="Pandolfi V."/>
            <person name="Bustamante F.O."/>
            <person name="Brasileiro-Vidal A.C."/>
            <person name="Benko-Iseppon A.M."/>
        </authorList>
    </citation>
    <scope>NUCLEOTIDE SEQUENCE [LARGE SCALE GENOMIC DNA]</scope>
    <source>
        <tissue evidence="2">Leaves</tissue>
    </source>
</reference>
<sequence>MPANHPRVLSVGTPSDKLEVYSQCDKQDAHTSTNQVLHENKLPTHGDKEDGEPESIHTHIDLLGDARHMFELFDQGVKHTPP</sequence>
<feature type="region of interest" description="Disordered" evidence="1">
    <location>
        <begin position="21"/>
        <end position="55"/>
    </location>
</feature>
<name>A0ABU6XYK5_9FABA</name>
<dbReference type="Proteomes" id="UP001341840">
    <property type="component" value="Unassembled WGS sequence"/>
</dbReference>
<feature type="compositionally biased region" description="Basic and acidic residues" evidence="1">
    <location>
        <begin position="38"/>
        <end position="55"/>
    </location>
</feature>
<organism evidence="2 3">
    <name type="scientific">Stylosanthes scabra</name>
    <dbReference type="NCBI Taxonomy" id="79078"/>
    <lineage>
        <taxon>Eukaryota</taxon>
        <taxon>Viridiplantae</taxon>
        <taxon>Streptophyta</taxon>
        <taxon>Embryophyta</taxon>
        <taxon>Tracheophyta</taxon>
        <taxon>Spermatophyta</taxon>
        <taxon>Magnoliopsida</taxon>
        <taxon>eudicotyledons</taxon>
        <taxon>Gunneridae</taxon>
        <taxon>Pentapetalae</taxon>
        <taxon>rosids</taxon>
        <taxon>fabids</taxon>
        <taxon>Fabales</taxon>
        <taxon>Fabaceae</taxon>
        <taxon>Papilionoideae</taxon>
        <taxon>50 kb inversion clade</taxon>
        <taxon>dalbergioids sensu lato</taxon>
        <taxon>Dalbergieae</taxon>
        <taxon>Pterocarpus clade</taxon>
        <taxon>Stylosanthes</taxon>
    </lineage>
</organism>
<feature type="non-terminal residue" evidence="2">
    <location>
        <position position="82"/>
    </location>
</feature>
<keyword evidence="3" id="KW-1185">Reference proteome</keyword>
<gene>
    <name evidence="2" type="ORF">PIB30_107289</name>
</gene>